<reference evidence="1" key="1">
    <citation type="journal article" date="2021" name="Genome Biol. Evol.">
        <title>A High-Quality Reference Genome for a Parasitic Bivalve with Doubly Uniparental Inheritance (Bivalvia: Unionida).</title>
        <authorList>
            <person name="Smith C.H."/>
        </authorList>
    </citation>
    <scope>NUCLEOTIDE SEQUENCE</scope>
    <source>
        <strain evidence="1">CHS0354</strain>
    </source>
</reference>
<reference evidence="1" key="2">
    <citation type="journal article" date="2021" name="Genome Biol. Evol.">
        <title>Developing a high-quality reference genome for a parasitic bivalve with doubly uniparental inheritance (Bivalvia: Unionida).</title>
        <authorList>
            <person name="Smith C.H."/>
        </authorList>
    </citation>
    <scope>NUCLEOTIDE SEQUENCE</scope>
    <source>
        <strain evidence="1">CHS0354</strain>
        <tissue evidence="1">Mantle</tissue>
    </source>
</reference>
<accession>A0AAE0S3C9</accession>
<evidence type="ECO:0000313" key="2">
    <source>
        <dbReference type="Proteomes" id="UP001195483"/>
    </source>
</evidence>
<reference evidence="1" key="3">
    <citation type="submission" date="2023-05" db="EMBL/GenBank/DDBJ databases">
        <authorList>
            <person name="Smith C.H."/>
        </authorList>
    </citation>
    <scope>NUCLEOTIDE SEQUENCE</scope>
    <source>
        <strain evidence="1">CHS0354</strain>
        <tissue evidence="1">Mantle</tissue>
    </source>
</reference>
<dbReference type="EMBL" id="JAEAOA010000439">
    <property type="protein sequence ID" value="KAK3584348.1"/>
    <property type="molecule type" value="Genomic_DNA"/>
</dbReference>
<sequence length="136" mass="14832">MTSTLIEPPSYLDETGLGISASQPVTSLQRSTSAANSISFENQSTQCATTRNRNDTWKQYHLSKLLRNANPVKYSNHTGYLCTETQAHTLAKTMSATETRSGIDSSVTDLSSHGVPISTRPELTLSAHNCGKRMLQ</sequence>
<dbReference type="Proteomes" id="UP001195483">
    <property type="component" value="Unassembled WGS sequence"/>
</dbReference>
<name>A0AAE0S3C9_9BIVA</name>
<comment type="caution">
    <text evidence="1">The sequence shown here is derived from an EMBL/GenBank/DDBJ whole genome shotgun (WGS) entry which is preliminary data.</text>
</comment>
<dbReference type="AlphaFoldDB" id="A0AAE0S3C9"/>
<gene>
    <name evidence="1" type="ORF">CHS0354_006338</name>
</gene>
<protein>
    <submittedName>
        <fullName evidence="1">Uncharacterized protein</fullName>
    </submittedName>
</protein>
<feature type="non-terminal residue" evidence="1">
    <location>
        <position position="136"/>
    </location>
</feature>
<organism evidence="1 2">
    <name type="scientific">Potamilus streckersoni</name>
    <dbReference type="NCBI Taxonomy" id="2493646"/>
    <lineage>
        <taxon>Eukaryota</taxon>
        <taxon>Metazoa</taxon>
        <taxon>Spiralia</taxon>
        <taxon>Lophotrochozoa</taxon>
        <taxon>Mollusca</taxon>
        <taxon>Bivalvia</taxon>
        <taxon>Autobranchia</taxon>
        <taxon>Heteroconchia</taxon>
        <taxon>Palaeoheterodonta</taxon>
        <taxon>Unionida</taxon>
        <taxon>Unionoidea</taxon>
        <taxon>Unionidae</taxon>
        <taxon>Ambleminae</taxon>
        <taxon>Lampsilini</taxon>
        <taxon>Potamilus</taxon>
    </lineage>
</organism>
<evidence type="ECO:0000313" key="1">
    <source>
        <dbReference type="EMBL" id="KAK3584348.1"/>
    </source>
</evidence>
<proteinExistence type="predicted"/>
<keyword evidence="2" id="KW-1185">Reference proteome</keyword>